<dbReference type="EMBL" id="CP048617">
    <property type="protein sequence ID" value="QIB26678.1"/>
    <property type="molecule type" value="Genomic_DNA"/>
</dbReference>
<feature type="transmembrane region" description="Helical" evidence="1">
    <location>
        <begin position="81"/>
        <end position="103"/>
    </location>
</feature>
<keyword evidence="1" id="KW-1133">Transmembrane helix</keyword>
<feature type="transmembrane region" description="Helical" evidence="1">
    <location>
        <begin position="12"/>
        <end position="33"/>
    </location>
</feature>
<accession>A0A6P1YD19</accession>
<organism evidence="2 3">
    <name type="scientific">Caloranaerobacter azorensis</name>
    <dbReference type="NCBI Taxonomy" id="116090"/>
    <lineage>
        <taxon>Bacteria</taxon>
        <taxon>Bacillati</taxon>
        <taxon>Bacillota</taxon>
        <taxon>Tissierellia</taxon>
        <taxon>Tissierellales</taxon>
        <taxon>Thermohalobacteraceae</taxon>
        <taxon>Caloranaerobacter</taxon>
    </lineage>
</organism>
<dbReference type="RefSeq" id="WP_163234684.1">
    <property type="nucleotide sequence ID" value="NZ_CP048617.1"/>
</dbReference>
<evidence type="ECO:0000313" key="2">
    <source>
        <dbReference type="EMBL" id="QIB26678.1"/>
    </source>
</evidence>
<dbReference type="AlphaFoldDB" id="A0A6P1YD19"/>
<dbReference type="KEGG" id="cazo:G3A45_04795"/>
<evidence type="ECO:0000313" key="3">
    <source>
        <dbReference type="Proteomes" id="UP000464452"/>
    </source>
</evidence>
<keyword evidence="1" id="KW-0472">Membrane</keyword>
<feature type="transmembrane region" description="Helical" evidence="1">
    <location>
        <begin position="109"/>
        <end position="129"/>
    </location>
</feature>
<keyword evidence="1" id="KW-0812">Transmembrane</keyword>
<name>A0A6P1YD19_9FIRM</name>
<dbReference type="Proteomes" id="UP000464452">
    <property type="component" value="Chromosome"/>
</dbReference>
<proteinExistence type="predicted"/>
<feature type="transmembrane region" description="Helical" evidence="1">
    <location>
        <begin position="53"/>
        <end position="74"/>
    </location>
</feature>
<sequence>MIKKNGLKGGIFIKAASYITILHGILIIFYSIKNILNQYHYNISVVRSFNNPYLVYDIWIFIGLIFIIAGIGSLKKRKYSYYLILILYLIVELSLVLEIVHIISNEFMFSILFWGVLMFLGYAMILDYVKKHKNYYYK</sequence>
<protein>
    <submittedName>
        <fullName evidence="2">Uncharacterized protein</fullName>
    </submittedName>
</protein>
<gene>
    <name evidence="2" type="ORF">G3A45_04795</name>
</gene>
<reference evidence="2 3" key="1">
    <citation type="submission" date="2020-02" db="EMBL/GenBank/DDBJ databases">
        <title>Thermophilic hydrogen producing bacteria, Caloranaerobacter azorensis.</title>
        <authorList>
            <person name="Baek K."/>
        </authorList>
    </citation>
    <scope>NUCLEOTIDE SEQUENCE [LARGE SCALE GENOMIC DNA]</scope>
    <source>
        <strain evidence="2 3">T3-1</strain>
    </source>
</reference>
<evidence type="ECO:0000256" key="1">
    <source>
        <dbReference type="SAM" id="Phobius"/>
    </source>
</evidence>